<feature type="transmembrane region" description="Helical" evidence="1">
    <location>
        <begin position="277"/>
        <end position="300"/>
    </location>
</feature>
<dbReference type="dictyBase" id="DDB_G0290371"/>
<dbReference type="AlphaFoldDB" id="Q54G71"/>
<evidence type="ECO:0000256" key="1">
    <source>
        <dbReference type="SAM" id="Phobius"/>
    </source>
</evidence>
<dbReference type="KEGG" id="ddi:DDB_G0290371"/>
<dbReference type="EMBL" id="AAFI02000162">
    <property type="protein sequence ID" value="EAL62312.1"/>
    <property type="molecule type" value="Genomic_DNA"/>
</dbReference>
<dbReference type="VEuPathDB" id="AmoebaDB:DDB_G0290371"/>
<accession>Q54G71</accession>
<dbReference type="Proteomes" id="UP000002195">
    <property type="component" value="Unassembled WGS sequence"/>
</dbReference>
<proteinExistence type="predicted"/>
<keyword evidence="3" id="KW-1185">Reference proteome</keyword>
<comment type="caution">
    <text evidence="2">The sequence shown here is derived from an EMBL/GenBank/DDBJ whole genome shotgun (WGS) entry which is preliminary data.</text>
</comment>
<sequence>MVLNFINKSESICNAPSTGANGTSTLLYIPITQPNETQPFLTFNIPSTLSNSNFMIGSISIESISEVNSNNDMIVKRIPFTNWLKISPLTSVPFKYSIKTNDLSLLIDVNWSVNVINAQLNYTNIQFSFNFTKYQFQSPTNKLSLNLVQSLMDSQVSTGKSACGISQLVTNSVYHQEVKLGDITLLGELNTDSNIDGTLENKVLIATQVNKSTTTTTSSIETSQKISIIIPNFLNFAQFTTNYFPIKDPSPITSTFANGTICVSGPSSKTGRTQQEVAAICVGVIGFSIIGLMALHFFYLNGRFYNKRD</sequence>
<gene>
    <name evidence="2" type="ORF">DDB_G0290371</name>
</gene>
<protein>
    <submittedName>
        <fullName evidence="2">Uncharacterized protein</fullName>
    </submittedName>
</protein>
<dbReference type="RefSeq" id="XP_635812.1">
    <property type="nucleotide sequence ID" value="XM_630720.1"/>
</dbReference>
<evidence type="ECO:0000313" key="2">
    <source>
        <dbReference type="EMBL" id="EAL62312.1"/>
    </source>
</evidence>
<evidence type="ECO:0000313" key="3">
    <source>
        <dbReference type="Proteomes" id="UP000002195"/>
    </source>
</evidence>
<name>Q54G71_DICDI</name>
<dbReference type="InParanoid" id="Q54G71"/>
<dbReference type="GeneID" id="8627618"/>
<dbReference type="HOGENOM" id="CLU_901460_0_0_1"/>
<keyword evidence="1" id="KW-1133">Transmembrane helix</keyword>
<keyword evidence="1" id="KW-0472">Membrane</keyword>
<dbReference type="PaxDb" id="44689-DDB0219552"/>
<organism evidence="2 3">
    <name type="scientific">Dictyostelium discoideum</name>
    <name type="common">Social amoeba</name>
    <dbReference type="NCBI Taxonomy" id="44689"/>
    <lineage>
        <taxon>Eukaryota</taxon>
        <taxon>Amoebozoa</taxon>
        <taxon>Evosea</taxon>
        <taxon>Eumycetozoa</taxon>
        <taxon>Dictyostelia</taxon>
        <taxon>Dictyosteliales</taxon>
        <taxon>Dictyosteliaceae</taxon>
        <taxon>Dictyostelium</taxon>
    </lineage>
</organism>
<reference evidence="2 3" key="1">
    <citation type="journal article" date="2005" name="Nature">
        <title>The genome of the social amoeba Dictyostelium discoideum.</title>
        <authorList>
            <consortium name="The Dictyostelium discoideum Sequencing Consortium"/>
            <person name="Eichinger L."/>
            <person name="Pachebat J.A."/>
            <person name="Glockner G."/>
            <person name="Rajandream M.A."/>
            <person name="Sucgang R."/>
            <person name="Berriman M."/>
            <person name="Song J."/>
            <person name="Olsen R."/>
            <person name="Szafranski K."/>
            <person name="Xu Q."/>
            <person name="Tunggal B."/>
            <person name="Kummerfeld S."/>
            <person name="Madera M."/>
            <person name="Konfortov B.A."/>
            <person name="Rivero F."/>
            <person name="Bankier A.T."/>
            <person name="Lehmann R."/>
            <person name="Hamlin N."/>
            <person name="Davies R."/>
            <person name="Gaudet P."/>
            <person name="Fey P."/>
            <person name="Pilcher K."/>
            <person name="Chen G."/>
            <person name="Saunders D."/>
            <person name="Sodergren E."/>
            <person name="Davis P."/>
            <person name="Kerhornou A."/>
            <person name="Nie X."/>
            <person name="Hall N."/>
            <person name="Anjard C."/>
            <person name="Hemphill L."/>
            <person name="Bason N."/>
            <person name="Farbrother P."/>
            <person name="Desany B."/>
            <person name="Just E."/>
            <person name="Morio T."/>
            <person name="Rost R."/>
            <person name="Churcher C."/>
            <person name="Cooper J."/>
            <person name="Haydock S."/>
            <person name="van Driessche N."/>
            <person name="Cronin A."/>
            <person name="Goodhead I."/>
            <person name="Muzny D."/>
            <person name="Mourier T."/>
            <person name="Pain A."/>
            <person name="Lu M."/>
            <person name="Harper D."/>
            <person name="Lindsay R."/>
            <person name="Hauser H."/>
            <person name="James K."/>
            <person name="Quiles M."/>
            <person name="Madan Babu M."/>
            <person name="Saito T."/>
            <person name="Buchrieser C."/>
            <person name="Wardroper A."/>
            <person name="Felder M."/>
            <person name="Thangavelu M."/>
            <person name="Johnson D."/>
            <person name="Knights A."/>
            <person name="Loulseged H."/>
            <person name="Mungall K."/>
            <person name="Oliver K."/>
            <person name="Price C."/>
            <person name="Quail M.A."/>
            <person name="Urushihara H."/>
            <person name="Hernandez J."/>
            <person name="Rabbinowitsch E."/>
            <person name="Steffen D."/>
            <person name="Sanders M."/>
            <person name="Ma J."/>
            <person name="Kohara Y."/>
            <person name="Sharp S."/>
            <person name="Simmonds M."/>
            <person name="Spiegler S."/>
            <person name="Tivey A."/>
            <person name="Sugano S."/>
            <person name="White B."/>
            <person name="Walker D."/>
            <person name="Woodward J."/>
            <person name="Winckler T."/>
            <person name="Tanaka Y."/>
            <person name="Shaulsky G."/>
            <person name="Schleicher M."/>
            <person name="Weinstock G."/>
            <person name="Rosenthal A."/>
            <person name="Cox E.C."/>
            <person name="Chisholm R.L."/>
            <person name="Gibbs R."/>
            <person name="Loomis W.F."/>
            <person name="Platzer M."/>
            <person name="Kay R.R."/>
            <person name="Williams J."/>
            <person name="Dear P.H."/>
            <person name="Noegel A.A."/>
            <person name="Barrell B."/>
            <person name="Kuspa A."/>
        </authorList>
    </citation>
    <scope>NUCLEOTIDE SEQUENCE [LARGE SCALE GENOMIC DNA]</scope>
    <source>
        <strain evidence="2 3">AX4</strain>
    </source>
</reference>
<keyword evidence="1" id="KW-0812">Transmembrane</keyword>